<comment type="similarity">
    <text evidence="17">Belongs to the NnrD/CARKD family.</text>
</comment>
<dbReference type="Pfam" id="PF01256">
    <property type="entry name" value="Carb_kinase"/>
    <property type="match status" value="1"/>
</dbReference>
<dbReference type="PROSITE" id="PS51383">
    <property type="entry name" value="YJEF_C_3"/>
    <property type="match status" value="1"/>
</dbReference>
<dbReference type="AlphaFoldDB" id="A0A0B7HG68"/>
<evidence type="ECO:0000256" key="16">
    <source>
        <dbReference type="ARBA" id="ARBA00049209"/>
    </source>
</evidence>
<dbReference type="Pfam" id="PF03853">
    <property type="entry name" value="YjeF_N"/>
    <property type="match status" value="1"/>
</dbReference>
<organism evidence="21 22">
    <name type="scientific">Capnocytophaga cynodegmi</name>
    <dbReference type="NCBI Taxonomy" id="28189"/>
    <lineage>
        <taxon>Bacteria</taxon>
        <taxon>Pseudomonadati</taxon>
        <taxon>Bacteroidota</taxon>
        <taxon>Flavobacteriia</taxon>
        <taxon>Flavobacteriales</taxon>
        <taxon>Flavobacteriaceae</taxon>
        <taxon>Capnocytophaga</taxon>
    </lineage>
</organism>
<dbReference type="InterPro" id="IPR000631">
    <property type="entry name" value="CARKD"/>
</dbReference>
<evidence type="ECO:0000256" key="12">
    <source>
        <dbReference type="ARBA" id="ARBA00023239"/>
    </source>
</evidence>
<comment type="cofactor">
    <cofactor evidence="18">
        <name>K(+)</name>
        <dbReference type="ChEBI" id="CHEBI:29103"/>
    </cofactor>
    <text evidence="18">Binds 1 potassium ion per subunit.</text>
</comment>
<dbReference type="NCBIfam" id="TIGR00197">
    <property type="entry name" value="yjeF_nterm"/>
    <property type="match status" value="1"/>
</dbReference>
<evidence type="ECO:0000256" key="6">
    <source>
        <dbReference type="ARBA" id="ARBA00022741"/>
    </source>
</evidence>
<evidence type="ECO:0000256" key="11">
    <source>
        <dbReference type="ARBA" id="ARBA00023235"/>
    </source>
</evidence>
<dbReference type="RefSeq" id="WP_041996617.1">
    <property type="nucleotide sequence ID" value="NZ_CDOG01000023.1"/>
</dbReference>
<dbReference type="GO" id="GO:0005524">
    <property type="term" value="F:ATP binding"/>
    <property type="evidence" value="ECO:0007669"/>
    <property type="project" value="UniProtKB-UniRule"/>
</dbReference>
<dbReference type="EMBL" id="CDOG01000023">
    <property type="protein sequence ID" value="CEN38210.1"/>
    <property type="molecule type" value="Genomic_DNA"/>
</dbReference>
<dbReference type="Gene3D" id="3.40.50.10260">
    <property type="entry name" value="YjeF N-terminal domain"/>
    <property type="match status" value="1"/>
</dbReference>
<keyword evidence="9 18" id="KW-0630">Potassium</keyword>
<proteinExistence type="inferred from homology"/>
<accession>A0A0B7HG68</accession>
<dbReference type="HAMAP" id="MF_01965">
    <property type="entry name" value="NADHX_dehydratase"/>
    <property type="match status" value="1"/>
</dbReference>
<evidence type="ECO:0000256" key="13">
    <source>
        <dbReference type="ARBA" id="ARBA00023268"/>
    </source>
</evidence>
<dbReference type="OrthoDB" id="9806925at2"/>
<dbReference type="InterPro" id="IPR017953">
    <property type="entry name" value="Carbohydrate_kinase_pred_CS"/>
</dbReference>
<evidence type="ECO:0000256" key="7">
    <source>
        <dbReference type="ARBA" id="ARBA00022840"/>
    </source>
</evidence>
<dbReference type="GO" id="GO:0110051">
    <property type="term" value="P:metabolite repair"/>
    <property type="evidence" value="ECO:0007669"/>
    <property type="project" value="TreeGrafter"/>
</dbReference>
<evidence type="ECO:0000256" key="4">
    <source>
        <dbReference type="ARBA" id="ARBA00009524"/>
    </source>
</evidence>
<keyword evidence="8 17" id="KW-0521">NADP</keyword>
<comment type="subunit">
    <text evidence="17">Homotetramer.</text>
</comment>
<dbReference type="GO" id="GO:0052856">
    <property type="term" value="F:NAD(P)HX epimerase activity"/>
    <property type="evidence" value="ECO:0007669"/>
    <property type="project" value="UniProtKB-EC"/>
</dbReference>
<comment type="cofactor">
    <cofactor evidence="17">
        <name>Mg(2+)</name>
        <dbReference type="ChEBI" id="CHEBI:18420"/>
    </cofactor>
</comment>
<keyword evidence="10 17" id="KW-0520">NAD</keyword>
<evidence type="ECO:0000256" key="8">
    <source>
        <dbReference type="ARBA" id="ARBA00022857"/>
    </source>
</evidence>
<comment type="similarity">
    <text evidence="4 18">In the C-terminal section; belongs to the NnrD/CARKD family.</text>
</comment>
<keyword evidence="11 18" id="KW-0413">Isomerase</keyword>
<feature type="binding site" evidence="17">
    <location>
        <position position="441"/>
    </location>
    <ligand>
        <name>(6S)-NADPHX</name>
        <dbReference type="ChEBI" id="CHEBI:64076"/>
    </ligand>
</feature>
<dbReference type="Proteomes" id="UP000038083">
    <property type="component" value="Unassembled WGS sequence"/>
</dbReference>
<comment type="catalytic activity">
    <reaction evidence="15 17 18">
        <text>(6S)-NADHX + ADP = AMP + phosphate + NADH + H(+)</text>
        <dbReference type="Rhea" id="RHEA:32223"/>
        <dbReference type="ChEBI" id="CHEBI:15378"/>
        <dbReference type="ChEBI" id="CHEBI:43474"/>
        <dbReference type="ChEBI" id="CHEBI:57945"/>
        <dbReference type="ChEBI" id="CHEBI:64074"/>
        <dbReference type="ChEBI" id="CHEBI:456215"/>
        <dbReference type="ChEBI" id="CHEBI:456216"/>
        <dbReference type="EC" id="4.2.1.136"/>
    </reaction>
</comment>
<feature type="binding site" evidence="17">
    <location>
        <position position="377"/>
    </location>
    <ligand>
        <name>(6S)-NADPHX</name>
        <dbReference type="ChEBI" id="CHEBI:64076"/>
    </ligand>
</feature>
<evidence type="ECO:0000256" key="17">
    <source>
        <dbReference type="HAMAP-Rule" id="MF_01965"/>
    </source>
</evidence>
<dbReference type="SUPFAM" id="SSF53613">
    <property type="entry name" value="Ribokinase-like"/>
    <property type="match status" value="1"/>
</dbReference>
<dbReference type="InterPro" id="IPR030677">
    <property type="entry name" value="Nnr"/>
</dbReference>
<evidence type="ECO:0000256" key="10">
    <source>
        <dbReference type="ARBA" id="ARBA00023027"/>
    </source>
</evidence>
<sequence>MKILFTEQIQQAYNQTIKKQNITCKKLMERASKQVFLWLQENTDLNKKVVIYVGVGNNGSDGLAVAQMLSKAKRNVEVFIVNFNENPTEEFLKNLGTLVRNKKVKINDLYSCSEIPEIPSDVIVVDAIFGAGFNRYVSDWMQCIFEKINESGAYVVSIDIPSGLYLDRTPMMDEVFVQPNVVLTFQVPKLIFLLPETGKYIPNWQILDIGLDTSVIDEIDSDYQFVTDEDVAKIYKPRDKFSHKGSFGHALLVGGSYGKMGAMVLSGNAVLRSGAGLLTMLSPQSGYEILQTAVPEAMVITSEGKKYLSPTKVFFEPSAIGVGVGMGTQSQTAETLFDLFEQYPNTPFVIDADALNILSENPKEFSKIPKSAILTPHPVELERLIGSWKDDFDKIKKAKKFAKKHQVIVIIKGAYTMITDGSHFWVNSTGNAGMATAGSGDVLTGILIGLLSQGYSSLESSILGVYLHGKAGDKIASEKGQENLIASDLYREIKFNYFLRLYN</sequence>
<keyword evidence="12 17" id="KW-0456">Lyase</keyword>
<evidence type="ECO:0000256" key="18">
    <source>
        <dbReference type="PIRNR" id="PIRNR017184"/>
    </source>
</evidence>
<feature type="binding site" evidence="17">
    <location>
        <position position="325"/>
    </location>
    <ligand>
        <name>(6S)-NADPHX</name>
        <dbReference type="ChEBI" id="CHEBI:64076"/>
    </ligand>
</feature>
<comment type="function">
    <text evidence="17">Catalyzes the dehydration of the S-form of NAD(P)HX at the expense of ADP, which is converted to AMP. Together with NAD(P)HX epimerase, which catalyzes the epimerization of the S- and R-forms, the enzyme allows the repair of both epimers of NAD(P)HX, a damaged form of NAD(P)H that is a result of enzymatic or heat-dependent hydration.</text>
</comment>
<keyword evidence="5 18" id="KW-0479">Metal-binding</keyword>
<comment type="catalytic activity">
    <reaction evidence="1 18">
        <text>(6R)-NADHX = (6S)-NADHX</text>
        <dbReference type="Rhea" id="RHEA:32215"/>
        <dbReference type="ChEBI" id="CHEBI:64074"/>
        <dbReference type="ChEBI" id="CHEBI:64075"/>
        <dbReference type="EC" id="5.1.99.6"/>
    </reaction>
</comment>
<keyword evidence="13" id="KW-0511">Multifunctional enzyme</keyword>
<comment type="similarity">
    <text evidence="3 18">In the N-terminal section; belongs to the NnrE/AIBP family.</text>
</comment>
<comment type="catalytic activity">
    <reaction evidence="16 17 18">
        <text>(6S)-NADPHX + ADP = AMP + phosphate + NADPH + H(+)</text>
        <dbReference type="Rhea" id="RHEA:32235"/>
        <dbReference type="ChEBI" id="CHEBI:15378"/>
        <dbReference type="ChEBI" id="CHEBI:43474"/>
        <dbReference type="ChEBI" id="CHEBI:57783"/>
        <dbReference type="ChEBI" id="CHEBI:64076"/>
        <dbReference type="ChEBI" id="CHEBI:456215"/>
        <dbReference type="ChEBI" id="CHEBI:456216"/>
        <dbReference type="EC" id="4.2.1.136"/>
    </reaction>
</comment>
<feature type="domain" description="YjeF N-terminal" evidence="20">
    <location>
        <begin position="9"/>
        <end position="217"/>
    </location>
</feature>
<dbReference type="PANTHER" id="PTHR12592">
    <property type="entry name" value="ATP-DEPENDENT (S)-NAD(P)H-HYDRATE DEHYDRATASE FAMILY MEMBER"/>
    <property type="match status" value="1"/>
</dbReference>
<evidence type="ECO:0000256" key="1">
    <source>
        <dbReference type="ARBA" id="ARBA00000013"/>
    </source>
</evidence>
<evidence type="ECO:0000259" key="20">
    <source>
        <dbReference type="PROSITE" id="PS51385"/>
    </source>
</evidence>
<dbReference type="GO" id="GO:0052855">
    <property type="term" value="F:ADP-dependent NAD(P)H-hydrate dehydratase activity"/>
    <property type="evidence" value="ECO:0007669"/>
    <property type="project" value="UniProtKB-UniRule"/>
</dbReference>
<evidence type="ECO:0000256" key="9">
    <source>
        <dbReference type="ARBA" id="ARBA00022958"/>
    </source>
</evidence>
<dbReference type="EC" id="4.2.1.136" evidence="17"/>
<evidence type="ECO:0000313" key="21">
    <source>
        <dbReference type="EMBL" id="CEN38210.1"/>
    </source>
</evidence>
<dbReference type="PROSITE" id="PS01050">
    <property type="entry name" value="YJEF_C_2"/>
    <property type="match status" value="1"/>
</dbReference>
<dbReference type="PANTHER" id="PTHR12592:SF0">
    <property type="entry name" value="ATP-DEPENDENT (S)-NAD(P)H-HYDRATE DEHYDRATASE"/>
    <property type="match status" value="1"/>
</dbReference>
<evidence type="ECO:0000259" key="19">
    <source>
        <dbReference type="PROSITE" id="PS51383"/>
    </source>
</evidence>
<feature type="domain" description="YjeF C-terminal" evidence="19">
    <location>
        <begin position="227"/>
        <end position="500"/>
    </location>
</feature>
<feature type="binding site" evidence="17">
    <location>
        <position position="440"/>
    </location>
    <ligand>
        <name>AMP</name>
        <dbReference type="ChEBI" id="CHEBI:456215"/>
    </ligand>
</feature>
<dbReference type="InterPro" id="IPR029056">
    <property type="entry name" value="Ribokinase-like"/>
</dbReference>
<dbReference type="SUPFAM" id="SSF64153">
    <property type="entry name" value="YjeF N-terminal domain-like"/>
    <property type="match status" value="1"/>
</dbReference>
<feature type="binding site" evidence="17">
    <location>
        <begin position="412"/>
        <end position="416"/>
    </location>
    <ligand>
        <name>AMP</name>
        <dbReference type="ChEBI" id="CHEBI:456215"/>
    </ligand>
</feature>
<name>A0A0B7HG68_9FLAO</name>
<keyword evidence="7 17" id="KW-0067">ATP-binding</keyword>
<keyword evidence="6 17" id="KW-0547">Nucleotide-binding</keyword>
<dbReference type="PROSITE" id="PS51385">
    <property type="entry name" value="YJEF_N"/>
    <property type="match status" value="1"/>
</dbReference>
<dbReference type="InterPro" id="IPR036652">
    <property type="entry name" value="YjeF_N_dom_sf"/>
</dbReference>
<evidence type="ECO:0000256" key="3">
    <source>
        <dbReference type="ARBA" id="ARBA00006001"/>
    </source>
</evidence>
<dbReference type="CDD" id="cd01171">
    <property type="entry name" value="YXKO-related"/>
    <property type="match status" value="1"/>
</dbReference>
<evidence type="ECO:0000256" key="2">
    <source>
        <dbReference type="ARBA" id="ARBA00000909"/>
    </source>
</evidence>
<reference evidence="21 22" key="1">
    <citation type="submission" date="2015-01" db="EMBL/GenBank/DDBJ databases">
        <authorList>
            <person name="Xiang T."/>
            <person name="Song Y."/>
            <person name="Huang L."/>
            <person name="Wang B."/>
            <person name="Wu P."/>
        </authorList>
    </citation>
    <scope>NUCLEOTIDE SEQUENCE [LARGE SCALE GENOMIC DNA]</scope>
    <source>
        <strain evidence="21 22">Ccy74</strain>
    </source>
</reference>
<feature type="binding site" evidence="17">
    <location>
        <position position="262"/>
    </location>
    <ligand>
        <name>(6S)-NADPHX</name>
        <dbReference type="ChEBI" id="CHEBI:64076"/>
    </ligand>
</feature>
<dbReference type="Gene3D" id="3.40.1190.20">
    <property type="match status" value="1"/>
</dbReference>
<dbReference type="NCBIfam" id="TIGR00196">
    <property type="entry name" value="yjeF_cterm"/>
    <property type="match status" value="1"/>
</dbReference>
<comment type="function">
    <text evidence="14 18">Bifunctional enzyme that catalyzes the epimerization of the S- and R-forms of NAD(P)HX and the dehydration of the S-form of NAD(P)HX at the expense of ADP, which is converted to AMP. This allows the repair of both epimers of NAD(P)HX, a damaged form of NAD(P)H that is a result of enzymatic or heat-dependent hydration.</text>
</comment>
<evidence type="ECO:0000313" key="22">
    <source>
        <dbReference type="Proteomes" id="UP000038083"/>
    </source>
</evidence>
<evidence type="ECO:0000256" key="5">
    <source>
        <dbReference type="ARBA" id="ARBA00022723"/>
    </source>
</evidence>
<evidence type="ECO:0000256" key="14">
    <source>
        <dbReference type="ARBA" id="ARBA00025153"/>
    </source>
</evidence>
<dbReference type="GO" id="GO:0046872">
    <property type="term" value="F:metal ion binding"/>
    <property type="evidence" value="ECO:0007669"/>
    <property type="project" value="UniProtKB-UniRule"/>
</dbReference>
<comment type="catalytic activity">
    <reaction evidence="2 18">
        <text>(6R)-NADPHX = (6S)-NADPHX</text>
        <dbReference type="Rhea" id="RHEA:32227"/>
        <dbReference type="ChEBI" id="CHEBI:64076"/>
        <dbReference type="ChEBI" id="CHEBI:64077"/>
        <dbReference type="EC" id="5.1.99.6"/>
    </reaction>
</comment>
<dbReference type="PIRSF" id="PIRSF017184">
    <property type="entry name" value="Nnr"/>
    <property type="match status" value="1"/>
</dbReference>
<evidence type="ECO:0000256" key="15">
    <source>
        <dbReference type="ARBA" id="ARBA00048238"/>
    </source>
</evidence>
<protein>
    <recommendedName>
        <fullName evidence="17">ADP-dependent (S)-NAD(P)H-hydrate dehydratase</fullName>
        <ecNumber evidence="17">4.2.1.136</ecNumber>
    </recommendedName>
    <alternativeName>
        <fullName evidence="17">ADP-dependent NAD(P)HX dehydratase</fullName>
    </alternativeName>
</protein>
<dbReference type="InterPro" id="IPR004443">
    <property type="entry name" value="YjeF_N_dom"/>
</dbReference>
<gene>
    <name evidence="17" type="primary">nnrD</name>
    <name evidence="21" type="ORF">CCYN74_30101</name>
</gene>
<dbReference type="GO" id="GO:0046496">
    <property type="term" value="P:nicotinamide nucleotide metabolic process"/>
    <property type="evidence" value="ECO:0007669"/>
    <property type="project" value="UniProtKB-UniRule"/>
</dbReference>